<dbReference type="Gene3D" id="1.25.10.10">
    <property type="entry name" value="Leucine-rich Repeat Variant"/>
    <property type="match status" value="1"/>
</dbReference>
<dbReference type="InterPro" id="IPR016024">
    <property type="entry name" value="ARM-type_fold"/>
</dbReference>
<protein>
    <submittedName>
        <fullName evidence="6">Importin-like protein</fullName>
    </submittedName>
</protein>
<dbReference type="STRING" id="478820.A0A196S5K9"/>
<dbReference type="EMBL" id="LXWW01000549">
    <property type="protein sequence ID" value="OAO12358.1"/>
    <property type="molecule type" value="Genomic_DNA"/>
</dbReference>
<dbReference type="InterPro" id="IPR058669">
    <property type="entry name" value="TPR_IPO7/11-like"/>
</dbReference>
<dbReference type="Pfam" id="PF25758">
    <property type="entry name" value="TPR_IPO11"/>
    <property type="match status" value="1"/>
</dbReference>
<dbReference type="PANTHER" id="PTHR10997">
    <property type="entry name" value="IMPORTIN-7, 8, 11"/>
    <property type="match status" value="1"/>
</dbReference>
<evidence type="ECO:0000259" key="5">
    <source>
        <dbReference type="PROSITE" id="PS50166"/>
    </source>
</evidence>
<proteinExistence type="inferred from homology"/>
<name>A0A196S5K9_BLAHN</name>
<evidence type="ECO:0000313" key="6">
    <source>
        <dbReference type="EMBL" id="OAO12358.1"/>
    </source>
</evidence>
<dbReference type="SUPFAM" id="SSF48371">
    <property type="entry name" value="ARM repeat"/>
    <property type="match status" value="1"/>
</dbReference>
<evidence type="ECO:0000256" key="3">
    <source>
        <dbReference type="ARBA" id="ARBA00022448"/>
    </source>
</evidence>
<evidence type="ECO:0000256" key="2">
    <source>
        <dbReference type="ARBA" id="ARBA00007991"/>
    </source>
</evidence>
<dbReference type="OrthoDB" id="361693at2759"/>
<gene>
    <name evidence="6" type="ORF">AV274_5981</name>
</gene>
<dbReference type="AlphaFoldDB" id="A0A196S5K9"/>
<dbReference type="InterPro" id="IPR001494">
    <property type="entry name" value="Importin-beta_N"/>
</dbReference>
<dbReference type="GO" id="GO:0006606">
    <property type="term" value="P:protein import into nucleus"/>
    <property type="evidence" value="ECO:0007669"/>
    <property type="project" value="TreeGrafter"/>
</dbReference>
<reference evidence="6 7" key="1">
    <citation type="submission" date="2016-05" db="EMBL/GenBank/DDBJ databases">
        <title>Nuclear genome of Blastocystis sp. subtype 1 NandII.</title>
        <authorList>
            <person name="Gentekaki E."/>
            <person name="Curtis B."/>
            <person name="Stairs C."/>
            <person name="Eme L."/>
            <person name="Herman E."/>
            <person name="Klimes V."/>
            <person name="Arias M.C."/>
            <person name="Elias M."/>
            <person name="Hilliou F."/>
            <person name="Klute M."/>
            <person name="Malik S.-B."/>
            <person name="Pightling A."/>
            <person name="Rachubinski R."/>
            <person name="Salas D."/>
            <person name="Schlacht A."/>
            <person name="Suga H."/>
            <person name="Archibald J."/>
            <person name="Ball S.G."/>
            <person name="Clark G."/>
            <person name="Dacks J."/>
            <person name="Van Der Giezen M."/>
            <person name="Tsaousis A."/>
            <person name="Roger A."/>
        </authorList>
    </citation>
    <scope>NUCLEOTIDE SEQUENCE [LARGE SCALE GENOMIC DNA]</scope>
    <source>
        <strain evidence="7">ATCC 50177 / NandII</strain>
    </source>
</reference>
<dbReference type="PROSITE" id="PS50166">
    <property type="entry name" value="IMPORTIN_B_NT"/>
    <property type="match status" value="1"/>
</dbReference>
<comment type="caution">
    <text evidence="6">The sequence shown here is derived from an EMBL/GenBank/DDBJ whole genome shotgun (WGS) entry which is preliminary data.</text>
</comment>
<dbReference type="GO" id="GO:0005829">
    <property type="term" value="C:cytosol"/>
    <property type="evidence" value="ECO:0007669"/>
    <property type="project" value="TreeGrafter"/>
</dbReference>
<dbReference type="GO" id="GO:0005635">
    <property type="term" value="C:nuclear envelope"/>
    <property type="evidence" value="ECO:0007669"/>
    <property type="project" value="TreeGrafter"/>
</dbReference>
<comment type="similarity">
    <text evidence="2">Belongs to the importin beta family.</text>
</comment>
<evidence type="ECO:0000256" key="4">
    <source>
        <dbReference type="ARBA" id="ARBA00023242"/>
    </source>
</evidence>
<organism evidence="6 7">
    <name type="scientific">Blastocystis sp. subtype 1 (strain ATCC 50177 / NandII)</name>
    <dbReference type="NCBI Taxonomy" id="478820"/>
    <lineage>
        <taxon>Eukaryota</taxon>
        <taxon>Sar</taxon>
        <taxon>Stramenopiles</taxon>
        <taxon>Bigyra</taxon>
        <taxon>Opalozoa</taxon>
        <taxon>Opalinata</taxon>
        <taxon>Blastocystidae</taxon>
        <taxon>Blastocystis</taxon>
    </lineage>
</organism>
<dbReference type="PANTHER" id="PTHR10997:SF7">
    <property type="entry name" value="IMPORTIN-11"/>
    <property type="match status" value="1"/>
</dbReference>
<dbReference type="GO" id="GO:0031267">
    <property type="term" value="F:small GTPase binding"/>
    <property type="evidence" value="ECO:0007669"/>
    <property type="project" value="InterPro"/>
</dbReference>
<keyword evidence="4" id="KW-0539">Nucleus</keyword>
<dbReference type="Proteomes" id="UP000078348">
    <property type="component" value="Unassembled WGS sequence"/>
</dbReference>
<dbReference type="Pfam" id="PF03810">
    <property type="entry name" value="IBN_N"/>
    <property type="match status" value="1"/>
</dbReference>
<evidence type="ECO:0000313" key="7">
    <source>
        <dbReference type="Proteomes" id="UP000078348"/>
    </source>
</evidence>
<comment type="subcellular location">
    <subcellularLocation>
        <location evidence="1">Nucleus</location>
    </subcellularLocation>
</comment>
<feature type="domain" description="Importin N-terminal" evidence="5">
    <location>
        <begin position="35"/>
        <end position="111"/>
    </location>
</feature>
<accession>A0A196S5K9</accession>
<keyword evidence="3" id="KW-0813">Transport</keyword>
<sequence>MQQQLPSRLTDADEDMLVGVLQQVLNPSQSSLLLSGNYISELQKVNGFLGVMMKIVYNSKYELNVRHLAVIIVKNCVDQRWWAHSNSSTGNYLSEEEKELFSAQLVDYLSIPLNEATLVSQLSLIVARVARVEYPSRMGSLFDVLLGLLSSDNPFLIYQGICSLLGVVRSFSTCRIGRQRQVFSKIVQDLTPFLVSYAYQLASSLPAAAEDSKPLLCEVLHRAMSTLHKLLVRGVCAVPRHALQPQLGALFAQQLGTVQLCLAGWQQVAAPAQPALLRAVKWGLRSIQQFCEARLPVEDALLGAFASIANSVLLSLFQLPGVSEDLVPVTEAVVAIVASLVAKAAAAPVLAQFYDAACVRQLLCCVQRSMFPLGPQLRALLLQNDEDFYAAYQASCLRKAVCRLFETLARQFGEPTLQYLQGEYRSVAQLGEQELFGFLCMLERGCGYVAKGLSYDAAFREVVKPLLESAATPAACALECVAVCDVCFHLFSETSRAESVRLCIAALAHASLGVQLTAVEALSHIMRSSNCTPALAAHAAPLIVERLAALYGATQSKQSKTYMVGLLTALVETVPDGAHFSGLLFSCFQLMWGEAVALGDEMTQLLLLRLACSMVKRLPSLLTGDGAQTASQGVQSAQSTQIAQEGERREGAALEFFFQMVQYAVRDAAGEVVSVLLEDGLELWGELMKCPAARYGERLHALFPSLLQVYSHSMKSFPAIVAIVDAYVRLGQLPFLQAFGPALAQLYDTLFAIVAPRDMTRLATSVHFLTLLYPQQSVAVVTPITRRLVTLLLERERTGSNGELPESSYVACLLIVAQLLLSGEPANALFASICQETGLTNDAFFSGVLSSLLHSFDSAGGGAVGYVRRSLFVQCMLLCIVQGPQELLYSLEQVVDCIVNVLQEVEVGEEKMRLLFLESSLGSIETVSRDYLKRFIAEVNVQECWKSFIQQMVSRYGSEGMQQVFASMDPDVIKPLLDSVKL</sequence>
<keyword evidence="7" id="KW-1185">Reference proteome</keyword>
<dbReference type="InterPro" id="IPR011989">
    <property type="entry name" value="ARM-like"/>
</dbReference>
<evidence type="ECO:0000256" key="1">
    <source>
        <dbReference type="ARBA" id="ARBA00004123"/>
    </source>
</evidence>